<evidence type="ECO:0000313" key="3">
    <source>
        <dbReference type="Proteomes" id="UP001187343"/>
    </source>
</evidence>
<dbReference type="Proteomes" id="UP001187343">
    <property type="component" value="Unassembled WGS sequence"/>
</dbReference>
<feature type="compositionally biased region" description="Low complexity" evidence="1">
    <location>
        <begin position="1"/>
        <end position="14"/>
    </location>
</feature>
<evidence type="ECO:0000313" key="2">
    <source>
        <dbReference type="EMBL" id="KAK2898795.1"/>
    </source>
</evidence>
<name>A0AA88PYZ9_9TELE</name>
<sequence>MMAENTNANVTENNRQSSDTLLDVSAGNTSQPIGQDSISQNINESQRQKIYFEGCGEETSDNMSPRRNNSIHSTDSDLTVLKNVDMMAENTDVNVIEKLRQSKDYPHNFNAEKPSVPIKEESFSEDNEVFCDSPKSTSVPVTEDGILDDLRFKCWCHEIFPPNKRPAKCSPGWDKSRNCVVSLNSFDSGYSSRKCTGIFSISESE</sequence>
<evidence type="ECO:0000256" key="1">
    <source>
        <dbReference type="SAM" id="MobiDB-lite"/>
    </source>
</evidence>
<gene>
    <name evidence="2" type="ORF">Q8A67_010213</name>
</gene>
<feature type="compositionally biased region" description="Polar residues" evidence="1">
    <location>
        <begin position="15"/>
        <end position="41"/>
    </location>
</feature>
<feature type="region of interest" description="Disordered" evidence="1">
    <location>
        <begin position="1"/>
        <end position="41"/>
    </location>
</feature>
<comment type="caution">
    <text evidence="2">The sequence shown here is derived from an EMBL/GenBank/DDBJ whole genome shotgun (WGS) entry which is preliminary data.</text>
</comment>
<dbReference type="EMBL" id="JAUYZG010000009">
    <property type="protein sequence ID" value="KAK2898795.1"/>
    <property type="molecule type" value="Genomic_DNA"/>
</dbReference>
<reference evidence="2" key="1">
    <citation type="submission" date="2023-08" db="EMBL/GenBank/DDBJ databases">
        <title>Chromosome-level Genome Assembly of mud carp (Cirrhinus molitorella).</title>
        <authorList>
            <person name="Liu H."/>
        </authorList>
    </citation>
    <scope>NUCLEOTIDE SEQUENCE</scope>
    <source>
        <strain evidence="2">Prfri</strain>
        <tissue evidence="2">Muscle</tissue>
    </source>
</reference>
<proteinExistence type="predicted"/>
<organism evidence="2 3">
    <name type="scientific">Cirrhinus molitorella</name>
    <name type="common">mud carp</name>
    <dbReference type="NCBI Taxonomy" id="172907"/>
    <lineage>
        <taxon>Eukaryota</taxon>
        <taxon>Metazoa</taxon>
        <taxon>Chordata</taxon>
        <taxon>Craniata</taxon>
        <taxon>Vertebrata</taxon>
        <taxon>Euteleostomi</taxon>
        <taxon>Actinopterygii</taxon>
        <taxon>Neopterygii</taxon>
        <taxon>Teleostei</taxon>
        <taxon>Ostariophysi</taxon>
        <taxon>Cypriniformes</taxon>
        <taxon>Cyprinidae</taxon>
        <taxon>Labeoninae</taxon>
        <taxon>Labeonini</taxon>
        <taxon>Cirrhinus</taxon>
    </lineage>
</organism>
<protein>
    <submittedName>
        <fullName evidence="2">Uncharacterized protein</fullName>
    </submittedName>
</protein>
<keyword evidence="3" id="KW-1185">Reference proteome</keyword>
<accession>A0AA88PYZ9</accession>
<dbReference type="AlphaFoldDB" id="A0AA88PYZ9"/>